<organism evidence="5 6">
    <name type="scientific">Mesorhizobium erdmanii</name>
    <dbReference type="NCBI Taxonomy" id="1777866"/>
    <lineage>
        <taxon>Bacteria</taxon>
        <taxon>Pseudomonadati</taxon>
        <taxon>Pseudomonadota</taxon>
        <taxon>Alphaproteobacteria</taxon>
        <taxon>Hyphomicrobiales</taxon>
        <taxon>Phyllobacteriaceae</taxon>
        <taxon>Mesorhizobium</taxon>
    </lineage>
</organism>
<dbReference type="PANTHER" id="PTHR16263:SF4">
    <property type="entry name" value="TETRATRICOPEPTIDE REPEAT PROTEIN 38"/>
    <property type="match status" value="1"/>
</dbReference>
<accession>A0A6M7UCR2</accession>
<keyword evidence="3" id="KW-0677">Repeat</keyword>
<proteinExistence type="inferred from homology"/>
<gene>
    <name evidence="5" type="ORF">EB233_02275</name>
</gene>
<dbReference type="SUPFAM" id="SSF48452">
    <property type="entry name" value="TPR-like"/>
    <property type="match status" value="1"/>
</dbReference>
<dbReference type="AlphaFoldDB" id="A0A6M7UCR2"/>
<protein>
    <recommendedName>
        <fullName evidence="2">Tetratricopeptide repeat protein 38</fullName>
    </recommendedName>
</protein>
<dbReference type="RefSeq" id="WP_064990248.1">
    <property type="nucleotide sequence ID" value="NZ_CP033361.1"/>
</dbReference>
<comment type="similarity">
    <text evidence="1">Belongs to the TTC38 family.</text>
</comment>
<evidence type="ECO:0000256" key="3">
    <source>
        <dbReference type="ARBA" id="ARBA00022737"/>
    </source>
</evidence>
<dbReference type="Proteomes" id="UP000503339">
    <property type="component" value="Chromosome"/>
</dbReference>
<dbReference type="KEGG" id="merd:EB233_02275"/>
<sequence>MGIRDAFGLTFSGATEAGFTPYSQAVRELLCFIGDPVASVDRSIAENPGFVMAHVFKGYLFGLATEREATMVARACHQAALPLAATTREEAHVVALGHLANGRWHDAARVLEDIAIETPLDGLALQVGHQIDFFTGNARMLRDRIARALPSWQSDMPGYHAVLGMQAFGLEEMGDYTRAEKLGRAAVEIEPRDGWAQHAVAHVMEMQSRQRDGIAWMRANPEAWTKESFLQVHNWWHLALFHYDLGETDQVLALYDGPIYGTPSAMALNMVDASAVLWRLHLGGVDVGDRWTTLAANWPKAGAGDYAFNDAHAMMAFVGAGLDGPALALLEAQREAMHGSGDNAAFTRDVGHPLTLAIKAFGEGRYTDVVQLIRPIRAIANRFGGSHAQRDVIDLTLIEAALRAGDGAMARALTAERSMARPDSPLSVLLARRTADLSEN</sequence>
<keyword evidence="4" id="KW-0802">TPR repeat</keyword>
<dbReference type="EMBL" id="CP033361">
    <property type="protein sequence ID" value="QKC74506.1"/>
    <property type="molecule type" value="Genomic_DNA"/>
</dbReference>
<reference evidence="5 6" key="1">
    <citation type="submission" date="2018-10" db="EMBL/GenBank/DDBJ databases">
        <authorList>
            <person name="Perry B.J."/>
            <person name="Sullivan J.T."/>
            <person name="Murphy R.J.T."/>
            <person name="Ramsay J.P."/>
            <person name="Ronson C.W."/>
        </authorList>
    </citation>
    <scope>NUCLEOTIDE SEQUENCE [LARGE SCALE GENOMIC DNA]</scope>
    <source>
        <strain evidence="5 6">NZP2014</strain>
    </source>
</reference>
<dbReference type="InterPro" id="IPR033891">
    <property type="entry name" value="TTC38"/>
</dbReference>
<dbReference type="InterPro" id="IPR011990">
    <property type="entry name" value="TPR-like_helical_dom_sf"/>
</dbReference>
<dbReference type="PANTHER" id="PTHR16263">
    <property type="entry name" value="TETRATRICOPEPTIDE REPEAT PROTEIN 38"/>
    <property type="match status" value="1"/>
</dbReference>
<evidence type="ECO:0000313" key="6">
    <source>
        <dbReference type="Proteomes" id="UP000503339"/>
    </source>
</evidence>
<dbReference type="Gene3D" id="1.25.40.10">
    <property type="entry name" value="Tetratricopeptide repeat domain"/>
    <property type="match status" value="1"/>
</dbReference>
<name>A0A6M7UCR2_9HYPH</name>
<evidence type="ECO:0000256" key="4">
    <source>
        <dbReference type="ARBA" id="ARBA00022803"/>
    </source>
</evidence>
<evidence type="ECO:0000313" key="5">
    <source>
        <dbReference type="EMBL" id="QKC74506.1"/>
    </source>
</evidence>
<evidence type="ECO:0000256" key="1">
    <source>
        <dbReference type="ARBA" id="ARBA00005857"/>
    </source>
</evidence>
<evidence type="ECO:0000256" key="2">
    <source>
        <dbReference type="ARBA" id="ARBA00019992"/>
    </source>
</evidence>
<dbReference type="CDD" id="cd05804">
    <property type="entry name" value="StaR_like"/>
    <property type="match status" value="1"/>
</dbReference>
<keyword evidence="6" id="KW-1185">Reference proteome</keyword>